<accession>A0A2Z6SD36</accession>
<dbReference type="EMBL" id="BEXD01003863">
    <property type="protein sequence ID" value="GBC03017.1"/>
    <property type="molecule type" value="Genomic_DNA"/>
</dbReference>
<evidence type="ECO:0000259" key="2">
    <source>
        <dbReference type="PROSITE" id="PS51253"/>
    </source>
</evidence>
<evidence type="ECO:0000313" key="3">
    <source>
        <dbReference type="EMBL" id="GBC03017.1"/>
    </source>
</evidence>
<comment type="caution">
    <text evidence="3">The sequence shown here is derived from an EMBL/GenBank/DDBJ whole genome shotgun (WGS) entry which is preliminary data.</text>
</comment>
<protein>
    <recommendedName>
        <fullName evidence="2">HTH CENPB-type domain-containing protein</fullName>
    </recommendedName>
</protein>
<dbReference type="Proteomes" id="UP000247702">
    <property type="component" value="Unassembled WGS sequence"/>
</dbReference>
<dbReference type="STRING" id="94130.A0A2Z6SD36"/>
<dbReference type="PROSITE" id="PS51253">
    <property type="entry name" value="HTH_CENPB"/>
    <property type="match status" value="1"/>
</dbReference>
<keyword evidence="1" id="KW-0238">DNA-binding</keyword>
<dbReference type="SUPFAM" id="SSF46689">
    <property type="entry name" value="Homeodomain-like"/>
    <property type="match status" value="1"/>
</dbReference>
<evidence type="ECO:0000256" key="1">
    <source>
        <dbReference type="ARBA" id="ARBA00023125"/>
    </source>
</evidence>
<name>A0A2Z6SD36_9GLOM</name>
<dbReference type="Gene3D" id="1.10.10.60">
    <property type="entry name" value="Homeodomain-like"/>
    <property type="match status" value="1"/>
</dbReference>
<reference evidence="3 4" key="1">
    <citation type="submission" date="2017-11" db="EMBL/GenBank/DDBJ databases">
        <title>The genome of Rhizophagus clarus HR1 reveals common genetic basis of auxotrophy among arbuscular mycorrhizal fungi.</title>
        <authorList>
            <person name="Kobayashi Y."/>
        </authorList>
    </citation>
    <scope>NUCLEOTIDE SEQUENCE [LARGE SCALE GENOMIC DNA]</scope>
    <source>
        <strain evidence="3 4">HR1</strain>
    </source>
</reference>
<dbReference type="AlphaFoldDB" id="A0A2Z6SD36"/>
<sequence length="126" mass="14736">MSLKRITLTETQKRELCVYALNNKRIRAHSETISLNIKQQKSVMYWPKLELALKEFILTYQHQTVLSDALLVKKTKMIADGLDIPQDALQFFLGWLHKFKDRNRIHQQKLDRKASSADEAACQCFT</sequence>
<gene>
    <name evidence="3" type="ORF">RclHR1_04930014</name>
</gene>
<proteinExistence type="predicted"/>
<evidence type="ECO:0000313" key="4">
    <source>
        <dbReference type="Proteomes" id="UP000247702"/>
    </source>
</evidence>
<dbReference type="Pfam" id="PF03221">
    <property type="entry name" value="HTH_Tnp_Tc5"/>
    <property type="match status" value="1"/>
</dbReference>
<dbReference type="GO" id="GO:0003677">
    <property type="term" value="F:DNA binding"/>
    <property type="evidence" value="ECO:0007669"/>
    <property type="project" value="UniProtKB-KW"/>
</dbReference>
<dbReference type="InterPro" id="IPR009057">
    <property type="entry name" value="Homeodomain-like_sf"/>
</dbReference>
<dbReference type="InterPro" id="IPR006600">
    <property type="entry name" value="HTH_CenpB_DNA-bd_dom"/>
</dbReference>
<feature type="domain" description="HTH CENPB-type" evidence="2">
    <location>
        <begin position="37"/>
        <end position="109"/>
    </location>
</feature>
<keyword evidence="4" id="KW-1185">Reference proteome</keyword>
<organism evidence="3 4">
    <name type="scientific">Rhizophagus clarus</name>
    <dbReference type="NCBI Taxonomy" id="94130"/>
    <lineage>
        <taxon>Eukaryota</taxon>
        <taxon>Fungi</taxon>
        <taxon>Fungi incertae sedis</taxon>
        <taxon>Mucoromycota</taxon>
        <taxon>Glomeromycotina</taxon>
        <taxon>Glomeromycetes</taxon>
        <taxon>Glomerales</taxon>
        <taxon>Glomeraceae</taxon>
        <taxon>Rhizophagus</taxon>
    </lineage>
</organism>